<dbReference type="InterPro" id="IPR000719">
    <property type="entry name" value="Prot_kinase_dom"/>
</dbReference>
<dbReference type="GO" id="GO:0000045">
    <property type="term" value="P:autophagosome assembly"/>
    <property type="evidence" value="ECO:0007669"/>
    <property type="project" value="TreeGrafter"/>
</dbReference>
<dbReference type="GO" id="GO:0005524">
    <property type="term" value="F:ATP binding"/>
    <property type="evidence" value="ECO:0007669"/>
    <property type="project" value="UniProtKB-KW"/>
</dbReference>
<dbReference type="GO" id="GO:0016020">
    <property type="term" value="C:membrane"/>
    <property type="evidence" value="ECO:0007669"/>
    <property type="project" value="TreeGrafter"/>
</dbReference>
<dbReference type="GO" id="GO:0005829">
    <property type="term" value="C:cytosol"/>
    <property type="evidence" value="ECO:0007669"/>
    <property type="project" value="TreeGrafter"/>
</dbReference>
<feature type="domain" description="Protein kinase" evidence="5">
    <location>
        <begin position="93"/>
        <end position="293"/>
    </location>
</feature>
<dbReference type="GO" id="GO:0010506">
    <property type="term" value="P:regulation of autophagy"/>
    <property type="evidence" value="ECO:0007669"/>
    <property type="project" value="InterPro"/>
</dbReference>
<dbReference type="InterPro" id="IPR011009">
    <property type="entry name" value="Kinase-like_dom_sf"/>
</dbReference>
<protein>
    <recommendedName>
        <fullName evidence="5">Protein kinase domain-containing protein</fullName>
    </recommendedName>
</protein>
<dbReference type="InterPro" id="IPR008271">
    <property type="entry name" value="Ser/Thr_kinase_AS"/>
</dbReference>
<dbReference type="Pfam" id="PF00069">
    <property type="entry name" value="Pkinase"/>
    <property type="match status" value="1"/>
</dbReference>
<accession>A0AAD7XN93</accession>
<comment type="caution">
    <text evidence="6">The sequence shown here is derived from an EMBL/GenBank/DDBJ whole genome shotgun (WGS) entry which is preliminary data.</text>
</comment>
<sequence length="293" mass="33259">MQAIVLWQMLSIHDKYREILETEPDIAELNNSLLRTYQDVLTDLKKDAVVDLTMEPRSKWTKWLCGAVLKGLEEEEGKAPPLNLVECRESPVFPLKDLFDEGASSRVFKLEPKDANKLIDGMMSEVACKVVKFQRASGRPNSRTLLEEEAKVHRRISSHANIVRFLGLWLAPDGKRNASFIVMELALCNLEHYIEHVCEKHEEERFAPEGPLGLYAVTCLALHGTSALAFLHRHLIYHRDIKTANFLLCKESPDLVGLKLCDFGFAHQKEDDLESLMDAELRNEAALGSRHGE</sequence>
<dbReference type="GO" id="GO:0000407">
    <property type="term" value="C:phagophore assembly site"/>
    <property type="evidence" value="ECO:0007669"/>
    <property type="project" value="TreeGrafter"/>
</dbReference>
<keyword evidence="1" id="KW-0808">Transferase</keyword>
<name>A0AAD7XN93_9STRA</name>
<evidence type="ECO:0000256" key="3">
    <source>
        <dbReference type="ARBA" id="ARBA00022777"/>
    </source>
</evidence>
<dbReference type="PROSITE" id="PS00108">
    <property type="entry name" value="PROTEIN_KINASE_ST"/>
    <property type="match status" value="1"/>
</dbReference>
<evidence type="ECO:0000313" key="7">
    <source>
        <dbReference type="Proteomes" id="UP001230188"/>
    </source>
</evidence>
<dbReference type="GO" id="GO:0005776">
    <property type="term" value="C:autophagosome"/>
    <property type="evidence" value="ECO:0007669"/>
    <property type="project" value="TreeGrafter"/>
</dbReference>
<dbReference type="GO" id="GO:0004674">
    <property type="term" value="F:protein serine/threonine kinase activity"/>
    <property type="evidence" value="ECO:0007669"/>
    <property type="project" value="InterPro"/>
</dbReference>
<evidence type="ECO:0000256" key="4">
    <source>
        <dbReference type="ARBA" id="ARBA00022840"/>
    </source>
</evidence>
<dbReference type="PANTHER" id="PTHR24348:SF22">
    <property type="entry name" value="NON-SPECIFIC SERINE_THREONINE PROTEIN KINASE"/>
    <property type="match status" value="1"/>
</dbReference>
<keyword evidence="4" id="KW-0067">ATP-binding</keyword>
<dbReference type="SMART" id="SM00220">
    <property type="entry name" value="S_TKc"/>
    <property type="match status" value="1"/>
</dbReference>
<keyword evidence="3" id="KW-0418">Kinase</keyword>
<proteinExistence type="predicted"/>
<dbReference type="PANTHER" id="PTHR24348">
    <property type="entry name" value="SERINE/THREONINE-PROTEIN KINASE UNC-51-RELATED"/>
    <property type="match status" value="1"/>
</dbReference>
<dbReference type="AlphaFoldDB" id="A0AAD7XN93"/>
<organism evidence="6 7">
    <name type="scientific">Chrysophaeum taylorii</name>
    <dbReference type="NCBI Taxonomy" id="2483200"/>
    <lineage>
        <taxon>Eukaryota</taxon>
        <taxon>Sar</taxon>
        <taxon>Stramenopiles</taxon>
        <taxon>Ochrophyta</taxon>
        <taxon>Pelagophyceae</taxon>
        <taxon>Pelagomonadales</taxon>
        <taxon>Pelagomonadaceae</taxon>
        <taxon>Chrysophaeum</taxon>
    </lineage>
</organism>
<evidence type="ECO:0000256" key="2">
    <source>
        <dbReference type="ARBA" id="ARBA00022741"/>
    </source>
</evidence>
<dbReference type="Gene3D" id="1.10.510.10">
    <property type="entry name" value="Transferase(Phosphotransferase) domain 1"/>
    <property type="match status" value="1"/>
</dbReference>
<evidence type="ECO:0000259" key="5">
    <source>
        <dbReference type="PROSITE" id="PS50011"/>
    </source>
</evidence>
<evidence type="ECO:0000313" key="6">
    <source>
        <dbReference type="EMBL" id="KAJ8605341.1"/>
    </source>
</evidence>
<dbReference type="PROSITE" id="PS50011">
    <property type="entry name" value="PROTEIN_KINASE_DOM"/>
    <property type="match status" value="1"/>
</dbReference>
<evidence type="ECO:0000256" key="1">
    <source>
        <dbReference type="ARBA" id="ARBA00022679"/>
    </source>
</evidence>
<keyword evidence="2" id="KW-0547">Nucleotide-binding</keyword>
<reference evidence="6" key="1">
    <citation type="submission" date="2023-01" db="EMBL/GenBank/DDBJ databases">
        <title>Metagenome sequencing of chrysophaentin producing Chrysophaeum taylorii.</title>
        <authorList>
            <person name="Davison J."/>
            <person name="Bewley C."/>
        </authorList>
    </citation>
    <scope>NUCLEOTIDE SEQUENCE</scope>
    <source>
        <strain evidence="6">NIES-1699</strain>
    </source>
</reference>
<gene>
    <name evidence="6" type="ORF">CTAYLR_002400</name>
</gene>
<keyword evidence="7" id="KW-1185">Reference proteome</keyword>
<dbReference type="Proteomes" id="UP001230188">
    <property type="component" value="Unassembled WGS sequence"/>
</dbReference>
<dbReference type="InterPro" id="IPR045269">
    <property type="entry name" value="Atg1-like"/>
</dbReference>
<dbReference type="SUPFAM" id="SSF56112">
    <property type="entry name" value="Protein kinase-like (PK-like)"/>
    <property type="match status" value="1"/>
</dbReference>
<dbReference type="EMBL" id="JAQMWT010000316">
    <property type="protein sequence ID" value="KAJ8605341.1"/>
    <property type="molecule type" value="Genomic_DNA"/>
</dbReference>
<dbReference type="CDD" id="cd00180">
    <property type="entry name" value="PKc"/>
    <property type="match status" value="1"/>
</dbReference>